<proteinExistence type="predicted"/>
<dbReference type="GO" id="GO:0016491">
    <property type="term" value="F:oxidoreductase activity"/>
    <property type="evidence" value="ECO:0007669"/>
    <property type="project" value="InterPro"/>
</dbReference>
<name>A0A6J4JJ53_9CHLR</name>
<dbReference type="GO" id="GO:0005829">
    <property type="term" value="C:cytosol"/>
    <property type="evidence" value="ECO:0007669"/>
    <property type="project" value="TreeGrafter"/>
</dbReference>
<dbReference type="CDD" id="cd19090">
    <property type="entry name" value="AKR_AKR15A-like"/>
    <property type="match status" value="1"/>
</dbReference>
<evidence type="ECO:0000259" key="1">
    <source>
        <dbReference type="Pfam" id="PF00248"/>
    </source>
</evidence>
<dbReference type="SUPFAM" id="SSF51430">
    <property type="entry name" value="NAD(P)-linked oxidoreductase"/>
    <property type="match status" value="1"/>
</dbReference>
<sequence length="330" mass="35517">MAQPQSPMVPRRVLPGAGFEVSAVGQGGGLGRLDDRSATQAQREAAAIEVVRRDVELGITYFDTSPSYGPNGESERHLGLGLRALVPADRGQVRVSTKAGTHPQRPNKYDADSIRWSVDQSLRTLFSERVDILFIHDPRSDGDVDLAFGAGGALEALDDLKAQGVIGAIGLGVRVHRFLRRAIESGRFDVILTPYDYTLLRTSAAPVIDLAAQRGIGVINGSPYGAGLLAGVDPDVAASRRTPLSQADLERARQLWRWCRERDLDLGVLAMQFSLRHPHIGVTLVGSRTAAEVEDNANHAVTTVAEETWAELDRFLATLPPPPPGGEAKA</sequence>
<protein>
    <recommendedName>
        <fullName evidence="1">NADP-dependent oxidoreductase domain-containing protein</fullName>
    </recommendedName>
</protein>
<reference evidence="2" key="1">
    <citation type="submission" date="2020-02" db="EMBL/GenBank/DDBJ databases">
        <authorList>
            <person name="Meier V. D."/>
        </authorList>
    </citation>
    <scope>NUCLEOTIDE SEQUENCE</scope>
    <source>
        <strain evidence="2">AVDCRST_MAG77</strain>
    </source>
</reference>
<dbReference type="Pfam" id="PF00248">
    <property type="entry name" value="Aldo_ket_red"/>
    <property type="match status" value="1"/>
</dbReference>
<evidence type="ECO:0000313" key="2">
    <source>
        <dbReference type="EMBL" id="CAA9278750.1"/>
    </source>
</evidence>
<dbReference type="InterPro" id="IPR036812">
    <property type="entry name" value="NAD(P)_OxRdtase_dom_sf"/>
</dbReference>
<dbReference type="PANTHER" id="PTHR42686">
    <property type="entry name" value="GH17980P-RELATED"/>
    <property type="match status" value="1"/>
</dbReference>
<dbReference type="InterPro" id="IPR020471">
    <property type="entry name" value="AKR"/>
</dbReference>
<organism evidence="2">
    <name type="scientific">uncultured Chloroflexota bacterium</name>
    <dbReference type="NCBI Taxonomy" id="166587"/>
    <lineage>
        <taxon>Bacteria</taxon>
        <taxon>Bacillati</taxon>
        <taxon>Chloroflexota</taxon>
        <taxon>environmental samples</taxon>
    </lineage>
</organism>
<feature type="domain" description="NADP-dependent oxidoreductase" evidence="1">
    <location>
        <begin position="29"/>
        <end position="315"/>
    </location>
</feature>
<dbReference type="AlphaFoldDB" id="A0A6J4JJ53"/>
<dbReference type="Gene3D" id="3.20.20.100">
    <property type="entry name" value="NADP-dependent oxidoreductase domain"/>
    <property type="match status" value="1"/>
</dbReference>
<accession>A0A6J4JJ53</accession>
<gene>
    <name evidence="2" type="ORF">AVDCRST_MAG77-3676</name>
</gene>
<dbReference type="InterPro" id="IPR023210">
    <property type="entry name" value="NADP_OxRdtase_dom"/>
</dbReference>
<dbReference type="EMBL" id="CADCTC010000201">
    <property type="protein sequence ID" value="CAA9278750.1"/>
    <property type="molecule type" value="Genomic_DNA"/>
</dbReference>
<dbReference type="PANTHER" id="PTHR42686:SF1">
    <property type="entry name" value="GH17980P-RELATED"/>
    <property type="match status" value="1"/>
</dbReference>